<keyword evidence="2" id="KW-1185">Reference proteome</keyword>
<feature type="non-terminal residue" evidence="1">
    <location>
        <position position="42"/>
    </location>
</feature>
<name>A0A2R5ESW5_9BACL</name>
<gene>
    <name evidence="1" type="ORF">PAT3040_01404</name>
</gene>
<comment type="caution">
    <text evidence="1">The sequence shown here is derived from an EMBL/GenBank/DDBJ whole genome shotgun (WGS) entry which is preliminary data.</text>
</comment>
<protein>
    <submittedName>
        <fullName evidence="1">Uncharacterized protein</fullName>
    </submittedName>
</protein>
<accession>A0A2R5ESW5</accession>
<dbReference type="EMBL" id="BDQX01000056">
    <property type="protein sequence ID" value="GBG06863.1"/>
    <property type="molecule type" value="Genomic_DNA"/>
</dbReference>
<sequence>PFPYADRIRFNEDDAQVTTIDGEQYLLASHKLTYSDWSLVHV</sequence>
<feature type="non-terminal residue" evidence="1">
    <location>
        <position position="1"/>
    </location>
</feature>
<organism evidence="1 2">
    <name type="scientific">Paenibacillus agaridevorans</name>
    <dbReference type="NCBI Taxonomy" id="171404"/>
    <lineage>
        <taxon>Bacteria</taxon>
        <taxon>Bacillati</taxon>
        <taxon>Bacillota</taxon>
        <taxon>Bacilli</taxon>
        <taxon>Bacillales</taxon>
        <taxon>Paenibacillaceae</taxon>
        <taxon>Paenibacillus</taxon>
    </lineage>
</organism>
<dbReference type="AlphaFoldDB" id="A0A2R5ESW5"/>
<dbReference type="Proteomes" id="UP000245202">
    <property type="component" value="Unassembled WGS sequence"/>
</dbReference>
<reference evidence="1 2" key="1">
    <citation type="submission" date="2017-08" db="EMBL/GenBank/DDBJ databases">
        <title>Substantial Increase in Enzyme Production by Combined Drug-Resistance Mutations in Paenibacillus agaridevorans.</title>
        <authorList>
            <person name="Tanaka Y."/>
            <person name="Funane K."/>
            <person name="Hosaka T."/>
            <person name="Shiwa Y."/>
            <person name="Fujita N."/>
            <person name="Miyazaki T."/>
            <person name="Yoshikawa H."/>
            <person name="Murakami K."/>
            <person name="Kasahara K."/>
            <person name="Inaoka T."/>
            <person name="Hiraga Y."/>
            <person name="Ochi K."/>
        </authorList>
    </citation>
    <scope>NUCLEOTIDE SEQUENCE [LARGE SCALE GENOMIC DNA]</scope>
    <source>
        <strain evidence="1 2">T-3040</strain>
    </source>
</reference>
<proteinExistence type="predicted"/>
<evidence type="ECO:0000313" key="2">
    <source>
        <dbReference type="Proteomes" id="UP000245202"/>
    </source>
</evidence>
<evidence type="ECO:0000313" key="1">
    <source>
        <dbReference type="EMBL" id="GBG06863.1"/>
    </source>
</evidence>